<dbReference type="Pfam" id="PF13302">
    <property type="entry name" value="Acetyltransf_3"/>
    <property type="match status" value="1"/>
</dbReference>
<dbReference type="RefSeq" id="WP_190235282.1">
    <property type="nucleotide sequence ID" value="NZ_SSOA01000002.1"/>
</dbReference>
<comment type="caution">
    <text evidence="2">The sequence shown here is derived from an EMBL/GenBank/DDBJ whole genome shotgun (WGS) entry which is preliminary data.</text>
</comment>
<dbReference type="PROSITE" id="PS51186">
    <property type="entry name" value="GNAT"/>
    <property type="match status" value="1"/>
</dbReference>
<feature type="domain" description="N-acetyltransferase" evidence="1">
    <location>
        <begin position="18"/>
        <end position="181"/>
    </location>
</feature>
<dbReference type="InterPro" id="IPR016181">
    <property type="entry name" value="Acyl_CoA_acyltransferase"/>
</dbReference>
<proteinExistence type="predicted"/>
<dbReference type="PANTHER" id="PTHR43792:SF16">
    <property type="entry name" value="N-ACETYLTRANSFERASE DOMAIN-CONTAINING PROTEIN"/>
    <property type="match status" value="1"/>
</dbReference>
<dbReference type="InterPro" id="IPR051531">
    <property type="entry name" value="N-acetyltransferase"/>
</dbReference>
<keyword evidence="2" id="KW-0808">Transferase</keyword>
<dbReference type="Gene3D" id="3.40.630.30">
    <property type="match status" value="1"/>
</dbReference>
<gene>
    <name evidence="2" type="ORF">E6C51_05580</name>
</gene>
<protein>
    <submittedName>
        <fullName evidence="2">GNAT family N-acetyltransferase</fullName>
    </submittedName>
</protein>
<dbReference type="GO" id="GO:0016747">
    <property type="term" value="F:acyltransferase activity, transferring groups other than amino-acyl groups"/>
    <property type="evidence" value="ECO:0007669"/>
    <property type="project" value="InterPro"/>
</dbReference>
<evidence type="ECO:0000313" key="3">
    <source>
        <dbReference type="Proteomes" id="UP000310754"/>
    </source>
</evidence>
<sequence length="182" mass="20611">MSMLSQRDIVPVLETQRLRLRGHRIEDYAASAAMWADERVVRYISGQPSTAAQSWSRLLQYIGHWHALSFGYWLVEDRDTGAFLGEVGLANFKRQIVPSIGDIPEIGWVLVPDAHGRGIATEAVSEVLKWADHHFEQGQTVCLFDPQHIASIRVAEKNGYNWMADADYMGSKALIMQRFRSP</sequence>
<keyword evidence="3" id="KW-1185">Reference proteome</keyword>
<organism evidence="2 3">
    <name type="scientific">Allorhizobium terrae</name>
    <dbReference type="NCBI Taxonomy" id="1848972"/>
    <lineage>
        <taxon>Bacteria</taxon>
        <taxon>Pseudomonadati</taxon>
        <taxon>Pseudomonadota</taxon>
        <taxon>Alphaproteobacteria</taxon>
        <taxon>Hyphomicrobiales</taxon>
        <taxon>Rhizobiaceae</taxon>
        <taxon>Rhizobium/Agrobacterium group</taxon>
        <taxon>Allorhizobium</taxon>
    </lineage>
</organism>
<accession>A0A4S4A1Q1</accession>
<dbReference type="SUPFAM" id="SSF55729">
    <property type="entry name" value="Acyl-CoA N-acyltransferases (Nat)"/>
    <property type="match status" value="1"/>
</dbReference>
<evidence type="ECO:0000313" key="2">
    <source>
        <dbReference type="EMBL" id="THF52274.1"/>
    </source>
</evidence>
<evidence type="ECO:0000259" key="1">
    <source>
        <dbReference type="PROSITE" id="PS51186"/>
    </source>
</evidence>
<dbReference type="AlphaFoldDB" id="A0A4S4A1Q1"/>
<name>A0A4S4A1Q1_9HYPH</name>
<reference evidence="2 3" key="1">
    <citation type="submission" date="2019-04" db="EMBL/GenBank/DDBJ databases">
        <title>Rhizobium terrae sp. nov., isolated from a paddy soil.</title>
        <authorList>
            <person name="Lin S.-Y."/>
            <person name="Hameed A."/>
            <person name="Huang H.-I."/>
            <person name="Young C.-C."/>
        </authorList>
    </citation>
    <scope>NUCLEOTIDE SEQUENCE [LARGE SCALE GENOMIC DNA]</scope>
    <source>
        <strain evidence="2 3">CC-HIH110</strain>
    </source>
</reference>
<dbReference type="EMBL" id="SSOA01000002">
    <property type="protein sequence ID" value="THF52274.1"/>
    <property type="molecule type" value="Genomic_DNA"/>
</dbReference>
<dbReference type="PANTHER" id="PTHR43792">
    <property type="entry name" value="GNAT FAMILY, PUTATIVE (AFU_ORTHOLOGUE AFUA_3G00765)-RELATED-RELATED"/>
    <property type="match status" value="1"/>
</dbReference>
<dbReference type="InterPro" id="IPR000182">
    <property type="entry name" value="GNAT_dom"/>
</dbReference>
<dbReference type="Proteomes" id="UP000310754">
    <property type="component" value="Unassembled WGS sequence"/>
</dbReference>